<reference evidence="5" key="1">
    <citation type="journal article" date="2019" name="Int. J. Syst. Evol. Microbiol.">
        <title>The Global Catalogue of Microorganisms (GCM) 10K type strain sequencing project: providing services to taxonomists for standard genome sequencing and annotation.</title>
        <authorList>
            <consortium name="The Broad Institute Genomics Platform"/>
            <consortium name="The Broad Institute Genome Sequencing Center for Infectious Disease"/>
            <person name="Wu L."/>
            <person name="Ma J."/>
        </authorList>
    </citation>
    <scope>NUCLEOTIDE SEQUENCE [LARGE SCALE GENOMIC DNA]</scope>
    <source>
        <strain evidence="5">TBRC 1826</strain>
    </source>
</reference>
<sequence>MPDVFAEISRALTEEFDVPADEIGPENTLQDLGVDSVAAVELADILQERLGITIGDDDLTTQNTVAEVIGVVAERAGA</sequence>
<dbReference type="EMBL" id="JBHSBH010000003">
    <property type="protein sequence ID" value="MFC3995064.1"/>
    <property type="molecule type" value="Genomic_DNA"/>
</dbReference>
<feature type="domain" description="Carrier" evidence="3">
    <location>
        <begin position="2"/>
        <end position="76"/>
    </location>
</feature>
<dbReference type="InterPro" id="IPR009081">
    <property type="entry name" value="PP-bd_ACP"/>
</dbReference>
<evidence type="ECO:0000256" key="2">
    <source>
        <dbReference type="ARBA" id="ARBA00022553"/>
    </source>
</evidence>
<dbReference type="PROSITE" id="PS50075">
    <property type="entry name" value="CARRIER"/>
    <property type="match status" value="1"/>
</dbReference>
<protein>
    <submittedName>
        <fullName evidence="4">Acyl carrier protein</fullName>
    </submittedName>
</protein>
<dbReference type="InterPro" id="IPR020806">
    <property type="entry name" value="PKS_PP-bd"/>
</dbReference>
<keyword evidence="1" id="KW-0596">Phosphopantetheine</keyword>
<dbReference type="SUPFAM" id="SSF47336">
    <property type="entry name" value="ACP-like"/>
    <property type="match status" value="1"/>
</dbReference>
<evidence type="ECO:0000256" key="1">
    <source>
        <dbReference type="ARBA" id="ARBA00022450"/>
    </source>
</evidence>
<evidence type="ECO:0000313" key="4">
    <source>
        <dbReference type="EMBL" id="MFC3995064.1"/>
    </source>
</evidence>
<dbReference type="SMART" id="SM00823">
    <property type="entry name" value="PKS_PP"/>
    <property type="match status" value="1"/>
</dbReference>
<evidence type="ECO:0000313" key="5">
    <source>
        <dbReference type="Proteomes" id="UP001595847"/>
    </source>
</evidence>
<accession>A0ABV8FG75</accession>
<dbReference type="Pfam" id="PF00550">
    <property type="entry name" value="PP-binding"/>
    <property type="match status" value="1"/>
</dbReference>
<dbReference type="PROSITE" id="PS00012">
    <property type="entry name" value="PHOSPHOPANTETHEINE"/>
    <property type="match status" value="1"/>
</dbReference>
<gene>
    <name evidence="4" type="ORF">ACFOVU_04005</name>
</gene>
<dbReference type="RefSeq" id="WP_378529899.1">
    <property type="nucleotide sequence ID" value="NZ_JBHSBH010000003.1"/>
</dbReference>
<proteinExistence type="predicted"/>
<dbReference type="InterPro" id="IPR036736">
    <property type="entry name" value="ACP-like_sf"/>
</dbReference>
<name>A0ABV8FG75_9ACTN</name>
<evidence type="ECO:0000259" key="3">
    <source>
        <dbReference type="PROSITE" id="PS50075"/>
    </source>
</evidence>
<dbReference type="Proteomes" id="UP001595847">
    <property type="component" value="Unassembled WGS sequence"/>
</dbReference>
<comment type="caution">
    <text evidence="4">The sequence shown here is derived from an EMBL/GenBank/DDBJ whole genome shotgun (WGS) entry which is preliminary data.</text>
</comment>
<dbReference type="InterPro" id="IPR006162">
    <property type="entry name" value="Ppantetheine_attach_site"/>
</dbReference>
<dbReference type="Gene3D" id="1.10.1200.10">
    <property type="entry name" value="ACP-like"/>
    <property type="match status" value="1"/>
</dbReference>
<organism evidence="4 5">
    <name type="scientific">Nocardiopsis sediminis</name>
    <dbReference type="NCBI Taxonomy" id="1778267"/>
    <lineage>
        <taxon>Bacteria</taxon>
        <taxon>Bacillati</taxon>
        <taxon>Actinomycetota</taxon>
        <taxon>Actinomycetes</taxon>
        <taxon>Streptosporangiales</taxon>
        <taxon>Nocardiopsidaceae</taxon>
        <taxon>Nocardiopsis</taxon>
    </lineage>
</organism>
<keyword evidence="5" id="KW-1185">Reference proteome</keyword>
<keyword evidence="2" id="KW-0597">Phosphoprotein</keyword>